<dbReference type="GO" id="GO:0035556">
    <property type="term" value="P:intracellular signal transduction"/>
    <property type="evidence" value="ECO:0007669"/>
    <property type="project" value="InterPro"/>
</dbReference>
<dbReference type="AlphaFoldDB" id="A0A8H8DFM5"/>
<dbReference type="PANTHER" id="PTHR43081:SF1">
    <property type="entry name" value="ADENYLATE CYCLASE, TERMINAL-DIFFERENTIATION SPECIFIC"/>
    <property type="match status" value="1"/>
</dbReference>
<dbReference type="Proteomes" id="UP000673691">
    <property type="component" value="Unassembled WGS sequence"/>
</dbReference>
<dbReference type="CDD" id="cd07302">
    <property type="entry name" value="CHD"/>
    <property type="match status" value="1"/>
</dbReference>
<accession>A0A8H8DFM5</accession>
<feature type="non-terminal residue" evidence="2">
    <location>
        <position position="1"/>
    </location>
</feature>
<name>A0A8H8DFM5_9FUNG</name>
<dbReference type="OrthoDB" id="60033at2759"/>
<dbReference type="SUPFAM" id="SSF55073">
    <property type="entry name" value="Nucleotide cyclase"/>
    <property type="match status" value="1"/>
</dbReference>
<protein>
    <submittedName>
        <fullName evidence="2">Nucleotide cyclase</fullName>
    </submittedName>
</protein>
<dbReference type="GO" id="GO:0009190">
    <property type="term" value="P:cyclic nucleotide biosynthetic process"/>
    <property type="evidence" value="ECO:0007669"/>
    <property type="project" value="InterPro"/>
</dbReference>
<reference evidence="2 3" key="1">
    <citation type="journal article" name="Sci. Rep.">
        <title>Genome-scale phylogenetic analyses confirm Olpidium as the closest living zoosporic fungus to the non-flagellated, terrestrial fungi.</title>
        <authorList>
            <person name="Chang Y."/>
            <person name="Rochon D."/>
            <person name="Sekimoto S."/>
            <person name="Wang Y."/>
            <person name="Chovatia M."/>
            <person name="Sandor L."/>
            <person name="Salamov A."/>
            <person name="Grigoriev I.V."/>
            <person name="Stajich J.E."/>
            <person name="Spatafora J.W."/>
        </authorList>
    </citation>
    <scope>NUCLEOTIDE SEQUENCE [LARGE SCALE GENOMIC DNA]</scope>
    <source>
        <strain evidence="2">S191</strain>
    </source>
</reference>
<keyword evidence="3" id="KW-1185">Reference proteome</keyword>
<evidence type="ECO:0000313" key="2">
    <source>
        <dbReference type="EMBL" id="KAG5456097.1"/>
    </source>
</evidence>
<dbReference type="InterPro" id="IPR029787">
    <property type="entry name" value="Nucleotide_cyclase"/>
</dbReference>
<sequence length="227" mass="24557">GYTATADLLEPSGVVKQLNEFFTAVHNAVESQGGVFDRCIGDGALGVFGAPFPSGANPVEAVLAALQLKAEVDAANKKRRSGGLPTYKYGVGITTGSGMIGSAIKTAFRVEAATREYGCCILICDATRNLVKDKFHLREVDRVMAKGVLDKSTTELETDTETAVICFELGLGEYREQNWEGALSNFGRAVQLLDDGPSKAFIDRCKLLMDRRTSFPDQWDGVYNRST</sequence>
<comment type="caution">
    <text evidence="2">The sequence shown here is derived from an EMBL/GenBank/DDBJ whole genome shotgun (WGS) entry which is preliminary data.</text>
</comment>
<evidence type="ECO:0000259" key="1">
    <source>
        <dbReference type="PROSITE" id="PS50125"/>
    </source>
</evidence>
<organism evidence="2 3">
    <name type="scientific">Olpidium bornovanus</name>
    <dbReference type="NCBI Taxonomy" id="278681"/>
    <lineage>
        <taxon>Eukaryota</taxon>
        <taxon>Fungi</taxon>
        <taxon>Fungi incertae sedis</taxon>
        <taxon>Olpidiomycota</taxon>
        <taxon>Olpidiomycotina</taxon>
        <taxon>Olpidiomycetes</taxon>
        <taxon>Olpidiales</taxon>
        <taxon>Olpidiaceae</taxon>
        <taxon>Olpidium</taxon>
    </lineage>
</organism>
<dbReference type="InterPro" id="IPR001054">
    <property type="entry name" value="A/G_cyclase"/>
</dbReference>
<evidence type="ECO:0000313" key="3">
    <source>
        <dbReference type="Proteomes" id="UP000673691"/>
    </source>
</evidence>
<dbReference type="PANTHER" id="PTHR43081">
    <property type="entry name" value="ADENYLATE CYCLASE, TERMINAL-DIFFERENTIATION SPECIFIC-RELATED"/>
    <property type="match status" value="1"/>
</dbReference>
<proteinExistence type="predicted"/>
<dbReference type="PROSITE" id="PS50125">
    <property type="entry name" value="GUANYLATE_CYCLASE_2"/>
    <property type="match status" value="1"/>
</dbReference>
<gene>
    <name evidence="2" type="ORF">BJ554DRAFT_4260</name>
</gene>
<dbReference type="InterPro" id="IPR050697">
    <property type="entry name" value="Adenylyl/Guanylyl_Cyclase_3/4"/>
</dbReference>
<dbReference type="Gene3D" id="3.30.70.1230">
    <property type="entry name" value="Nucleotide cyclase"/>
    <property type="match status" value="1"/>
</dbReference>
<feature type="domain" description="Guanylate cyclase" evidence="1">
    <location>
        <begin position="1"/>
        <end position="101"/>
    </location>
</feature>
<dbReference type="EMBL" id="JAEFCI010012294">
    <property type="protein sequence ID" value="KAG5456097.1"/>
    <property type="molecule type" value="Genomic_DNA"/>
</dbReference>